<feature type="compositionally biased region" description="Polar residues" evidence="6">
    <location>
        <begin position="41"/>
        <end position="54"/>
    </location>
</feature>
<feature type="chain" id="PRO_5012050766" evidence="7">
    <location>
        <begin position="34"/>
        <end position="326"/>
    </location>
</feature>
<dbReference type="RefSeq" id="WP_075119047.1">
    <property type="nucleotide sequence ID" value="NZ_MSCT01000009.1"/>
</dbReference>
<accession>A0A1Q8ERK9</accession>
<dbReference type="InterPro" id="IPR003055">
    <property type="entry name" value="Channel_Tsx"/>
</dbReference>
<dbReference type="NCBIfam" id="NF011686">
    <property type="entry name" value="PRK15106.1"/>
    <property type="match status" value="1"/>
</dbReference>
<keyword evidence="3 7" id="KW-0732">Signal</keyword>
<evidence type="ECO:0000256" key="1">
    <source>
        <dbReference type="ARBA" id="ARBA00004442"/>
    </source>
</evidence>
<comment type="caution">
    <text evidence="8">The sequence shown here is derived from an EMBL/GenBank/DDBJ whole genome shotgun (WGS) entry which is preliminary data.</text>
</comment>
<dbReference type="OrthoDB" id="104801at2"/>
<dbReference type="GO" id="GO:0009279">
    <property type="term" value="C:cell outer membrane"/>
    <property type="evidence" value="ECO:0007669"/>
    <property type="project" value="UniProtKB-SubCell"/>
</dbReference>
<reference evidence="8 9" key="1">
    <citation type="submission" date="2016-12" db="EMBL/GenBank/DDBJ databases">
        <authorList>
            <person name="Song W.-J."/>
            <person name="Kurnit D.M."/>
        </authorList>
    </citation>
    <scope>NUCLEOTIDE SEQUENCE [LARGE SCALE GENOMIC DNA]</scope>
    <source>
        <strain evidence="8 9">PCL1601</strain>
    </source>
</reference>
<evidence type="ECO:0000256" key="2">
    <source>
        <dbReference type="ARBA" id="ARBA00008728"/>
    </source>
</evidence>
<keyword evidence="5" id="KW-0998">Cell outer membrane</keyword>
<evidence type="ECO:0000313" key="9">
    <source>
        <dbReference type="Proteomes" id="UP000185578"/>
    </source>
</evidence>
<dbReference type="SUPFAM" id="SSF111364">
    <property type="entry name" value="Tsx-like channel"/>
    <property type="match status" value="1"/>
</dbReference>
<feature type="signal peptide" evidence="7">
    <location>
        <begin position="1"/>
        <end position="33"/>
    </location>
</feature>
<evidence type="ECO:0000256" key="5">
    <source>
        <dbReference type="ARBA" id="ARBA00023237"/>
    </source>
</evidence>
<dbReference type="AlphaFoldDB" id="A0A1Q8ERK9"/>
<protein>
    <submittedName>
        <fullName evidence="8">Nucleoside-specific channel-forming protein Tsx</fullName>
    </submittedName>
</protein>
<evidence type="ECO:0000256" key="6">
    <source>
        <dbReference type="SAM" id="MobiDB-lite"/>
    </source>
</evidence>
<feature type="region of interest" description="Disordered" evidence="6">
    <location>
        <begin position="35"/>
        <end position="63"/>
    </location>
</feature>
<evidence type="ECO:0000256" key="3">
    <source>
        <dbReference type="ARBA" id="ARBA00022729"/>
    </source>
</evidence>
<comment type="subcellular location">
    <subcellularLocation>
        <location evidence="1">Cell outer membrane</location>
    </subcellularLocation>
</comment>
<dbReference type="GO" id="GO:0005337">
    <property type="term" value="F:nucleoside transmembrane transporter activity"/>
    <property type="evidence" value="ECO:0007669"/>
    <property type="project" value="InterPro"/>
</dbReference>
<evidence type="ECO:0000256" key="4">
    <source>
        <dbReference type="ARBA" id="ARBA00023136"/>
    </source>
</evidence>
<organism evidence="8 9">
    <name type="scientific">Pseudomonas chlororaphis</name>
    <dbReference type="NCBI Taxonomy" id="587753"/>
    <lineage>
        <taxon>Bacteria</taxon>
        <taxon>Pseudomonadati</taxon>
        <taxon>Pseudomonadota</taxon>
        <taxon>Gammaproteobacteria</taxon>
        <taxon>Pseudomonadales</taxon>
        <taxon>Pseudomonadaceae</taxon>
        <taxon>Pseudomonas</taxon>
    </lineage>
</organism>
<dbReference type="Gene3D" id="2.40.230.20">
    <property type="entry name" value="Nucleoside-specific channel-forming protein, Tsx-like"/>
    <property type="match status" value="1"/>
</dbReference>
<dbReference type="EMBL" id="MSCT01000009">
    <property type="protein sequence ID" value="OLF54424.1"/>
    <property type="molecule type" value="Genomic_DNA"/>
</dbReference>
<proteinExistence type="inferred from homology"/>
<evidence type="ECO:0000313" key="8">
    <source>
        <dbReference type="EMBL" id="OLF54424.1"/>
    </source>
</evidence>
<gene>
    <name evidence="8" type="ORF">BTN82_10455</name>
</gene>
<dbReference type="Proteomes" id="UP000185578">
    <property type="component" value="Unassembled WGS sequence"/>
</dbReference>
<name>A0A1Q8ERK9_9PSED</name>
<comment type="similarity">
    <text evidence="2">Belongs to the nucleoside-specific channel-forming outer membrane porin (Tsx) (TC 1.B.10) family.</text>
</comment>
<sequence length="326" mass="36109">MHRPLSSSASCRTLAVSLLLSAVTGVLSSAAQARENLPGAPQNTGVDDSAQGETLSPEASPPKKGAYLSDWYNQDLTLIGSKDISFGPQPADDVYLEYEYFGRKGPFELYGYIDVPKILGIGNSHDKGAWDHGSPLFMEHEPRISIDYLAGRSLAIGPFKEWYVAFDWIYDHGSNSANRANTLYSGLGTDIDTHSRVNLSANFYGRYQWENYGASNEYSWDGYRAQLKYIVPIDTFSNGASLTYIGFTNFDFGSDLHNDNPARTANATVATNVLLYSFTHLRFTLVGRYFHNGGNWQDGSELNFGDGDFRARSNGWGYYAGIGYQF</sequence>
<dbReference type="InterPro" id="IPR018013">
    <property type="entry name" value="Channel_Tsx-like"/>
</dbReference>
<dbReference type="Pfam" id="PF03502">
    <property type="entry name" value="Channel_Tsx"/>
    <property type="match status" value="1"/>
</dbReference>
<dbReference type="PRINTS" id="PR01277">
    <property type="entry name" value="CHANNELTSX"/>
</dbReference>
<evidence type="ECO:0000256" key="7">
    <source>
        <dbReference type="SAM" id="SignalP"/>
    </source>
</evidence>
<dbReference type="InterPro" id="IPR036777">
    <property type="entry name" value="Channel_Tsx-like_sf"/>
</dbReference>
<keyword evidence="4" id="KW-0472">Membrane</keyword>